<dbReference type="Pfam" id="PF03853">
    <property type="entry name" value="YjeF_N"/>
    <property type="match status" value="1"/>
</dbReference>
<comment type="subunit">
    <text evidence="17">Homotetramer.</text>
</comment>
<comment type="cofactor">
    <cofactor evidence="18 19">
        <name>K(+)</name>
        <dbReference type="ChEBI" id="CHEBI:29103"/>
    </cofactor>
    <text evidence="18 19">Binds 1 potassium ion per subunit.</text>
</comment>
<evidence type="ECO:0000313" key="22">
    <source>
        <dbReference type="EMBL" id="MFC0264343.1"/>
    </source>
</evidence>
<name>A0ABV6FWY7_9BACT</name>
<feature type="binding site" evidence="17">
    <location>
        <position position="430"/>
    </location>
    <ligand>
        <name>(6S)-NADPHX</name>
        <dbReference type="ChEBI" id="CHEBI:64076"/>
    </ligand>
</feature>
<dbReference type="EC" id="4.2.1.136" evidence="19"/>
<feature type="binding site" evidence="18">
    <location>
        <position position="60"/>
    </location>
    <ligand>
        <name>K(+)</name>
        <dbReference type="ChEBI" id="CHEBI:29103"/>
    </ligand>
</feature>
<feature type="binding site" evidence="18">
    <location>
        <begin position="59"/>
        <end position="63"/>
    </location>
    <ligand>
        <name>(6S)-NADPHX</name>
        <dbReference type="ChEBI" id="CHEBI:64076"/>
    </ligand>
</feature>
<dbReference type="PIRSF" id="PIRSF017184">
    <property type="entry name" value="Nnr"/>
    <property type="match status" value="1"/>
</dbReference>
<feature type="binding site" evidence="18">
    <location>
        <position position="160"/>
    </location>
    <ligand>
        <name>K(+)</name>
        <dbReference type="ChEBI" id="CHEBI:29103"/>
    </ligand>
</feature>
<evidence type="ECO:0000259" key="21">
    <source>
        <dbReference type="PROSITE" id="PS51385"/>
    </source>
</evidence>
<evidence type="ECO:0000256" key="10">
    <source>
        <dbReference type="ARBA" id="ARBA00023027"/>
    </source>
</evidence>
<keyword evidence="13" id="KW-0511">Multifunctional enzyme</keyword>
<keyword evidence="8 17" id="KW-0521">NADP</keyword>
<dbReference type="PROSITE" id="PS51385">
    <property type="entry name" value="YJEF_N"/>
    <property type="match status" value="1"/>
</dbReference>
<keyword evidence="6 17" id="KW-0547">Nucleotide-binding</keyword>
<evidence type="ECO:0000256" key="18">
    <source>
        <dbReference type="HAMAP-Rule" id="MF_01966"/>
    </source>
</evidence>
<keyword evidence="23" id="KW-1185">Reference proteome</keyword>
<dbReference type="InterPro" id="IPR029056">
    <property type="entry name" value="Ribokinase-like"/>
</dbReference>
<evidence type="ECO:0000259" key="20">
    <source>
        <dbReference type="PROSITE" id="PS51383"/>
    </source>
</evidence>
<dbReference type="InterPro" id="IPR000631">
    <property type="entry name" value="CARKD"/>
</dbReference>
<evidence type="ECO:0000256" key="12">
    <source>
        <dbReference type="ARBA" id="ARBA00023239"/>
    </source>
</evidence>
<comment type="catalytic activity">
    <reaction evidence="16 17 19">
        <text>(6S)-NADPHX + ADP = AMP + phosphate + NADPH + H(+)</text>
        <dbReference type="Rhea" id="RHEA:32235"/>
        <dbReference type="ChEBI" id="CHEBI:15378"/>
        <dbReference type="ChEBI" id="CHEBI:43474"/>
        <dbReference type="ChEBI" id="CHEBI:57783"/>
        <dbReference type="ChEBI" id="CHEBI:64076"/>
        <dbReference type="ChEBI" id="CHEBI:456215"/>
        <dbReference type="ChEBI" id="CHEBI:456216"/>
        <dbReference type="EC" id="4.2.1.136"/>
    </reaction>
</comment>
<gene>
    <name evidence="18" type="primary">nnrE</name>
    <name evidence="17" type="synonym">nnrD</name>
    <name evidence="22" type="ORF">ACFFIP_16775</name>
</gene>
<dbReference type="EC" id="5.1.99.6" evidence="19"/>
<evidence type="ECO:0000256" key="8">
    <source>
        <dbReference type="ARBA" id="ARBA00022857"/>
    </source>
</evidence>
<dbReference type="PANTHER" id="PTHR12592:SF0">
    <property type="entry name" value="ATP-DEPENDENT (S)-NAD(P)H-HYDRATE DEHYDRATASE"/>
    <property type="match status" value="1"/>
</dbReference>
<dbReference type="PANTHER" id="PTHR12592">
    <property type="entry name" value="ATP-DEPENDENT (S)-NAD(P)H-HYDRATE DEHYDRATASE FAMILY MEMBER"/>
    <property type="match status" value="1"/>
</dbReference>
<evidence type="ECO:0000313" key="23">
    <source>
        <dbReference type="Proteomes" id="UP001589797"/>
    </source>
</evidence>
<comment type="caution">
    <text evidence="22">The sequence shown here is derived from an EMBL/GenBank/DDBJ whole genome shotgun (WGS) entry which is preliminary data.</text>
</comment>
<evidence type="ECO:0000256" key="2">
    <source>
        <dbReference type="ARBA" id="ARBA00000909"/>
    </source>
</evidence>
<keyword evidence="11 18" id="KW-0413">Isomerase</keyword>
<evidence type="ECO:0000256" key="17">
    <source>
        <dbReference type="HAMAP-Rule" id="MF_01965"/>
    </source>
</evidence>
<evidence type="ECO:0000256" key="4">
    <source>
        <dbReference type="ARBA" id="ARBA00009524"/>
    </source>
</evidence>
<dbReference type="Proteomes" id="UP001589797">
    <property type="component" value="Unassembled WGS sequence"/>
</dbReference>
<dbReference type="PROSITE" id="PS01050">
    <property type="entry name" value="YJEF_C_2"/>
    <property type="match status" value="1"/>
</dbReference>
<evidence type="ECO:0000256" key="9">
    <source>
        <dbReference type="ARBA" id="ARBA00022958"/>
    </source>
</evidence>
<dbReference type="InterPro" id="IPR030677">
    <property type="entry name" value="Nnr"/>
</dbReference>
<accession>A0ABV6FWY7</accession>
<keyword evidence="12 17" id="KW-0456">Lyase</keyword>
<feature type="domain" description="YjeF C-terminal" evidence="20">
    <location>
        <begin position="223"/>
        <end position="488"/>
    </location>
</feature>
<feature type="binding site" evidence="18">
    <location>
        <begin position="128"/>
        <end position="134"/>
    </location>
    <ligand>
        <name>(6S)-NADPHX</name>
        <dbReference type="ChEBI" id="CHEBI:64076"/>
    </ligand>
</feature>
<dbReference type="HAMAP" id="MF_01966">
    <property type="entry name" value="NADHX_epimerase"/>
    <property type="match status" value="1"/>
</dbReference>
<keyword evidence="9 18" id="KW-0630">Potassium</keyword>
<comment type="catalytic activity">
    <reaction evidence="2 18 19">
        <text>(6R)-NADPHX = (6S)-NADPHX</text>
        <dbReference type="Rhea" id="RHEA:32227"/>
        <dbReference type="ChEBI" id="CHEBI:64076"/>
        <dbReference type="ChEBI" id="CHEBI:64077"/>
        <dbReference type="EC" id="5.1.99.6"/>
    </reaction>
</comment>
<comment type="similarity">
    <text evidence="3 19">In the N-terminal section; belongs to the NnrE/AIBP family.</text>
</comment>
<evidence type="ECO:0000256" key="3">
    <source>
        <dbReference type="ARBA" id="ARBA00006001"/>
    </source>
</evidence>
<feature type="binding site" evidence="17">
    <location>
        <position position="365"/>
    </location>
    <ligand>
        <name>(6S)-NADPHX</name>
        <dbReference type="ChEBI" id="CHEBI:64076"/>
    </ligand>
</feature>
<comment type="catalytic activity">
    <reaction evidence="1 18 19">
        <text>(6R)-NADHX = (6S)-NADHX</text>
        <dbReference type="Rhea" id="RHEA:32215"/>
        <dbReference type="ChEBI" id="CHEBI:64074"/>
        <dbReference type="ChEBI" id="CHEBI:64075"/>
        <dbReference type="EC" id="5.1.99.6"/>
    </reaction>
</comment>
<evidence type="ECO:0000256" key="1">
    <source>
        <dbReference type="ARBA" id="ARBA00000013"/>
    </source>
</evidence>
<keyword evidence="7 17" id="KW-0067">ATP-binding</keyword>
<evidence type="ECO:0000256" key="11">
    <source>
        <dbReference type="ARBA" id="ARBA00023235"/>
    </source>
</evidence>
<protein>
    <recommendedName>
        <fullName evidence="19">Bifunctional NAD(P)H-hydrate repair enzyme</fullName>
    </recommendedName>
    <alternativeName>
        <fullName evidence="19">Nicotinamide nucleotide repair protein</fullName>
    </alternativeName>
    <domain>
        <recommendedName>
            <fullName evidence="19">ADP-dependent (S)-NAD(P)H-hydrate dehydratase</fullName>
            <ecNumber evidence="19">4.2.1.136</ecNumber>
        </recommendedName>
        <alternativeName>
            <fullName evidence="19">ADP-dependent NAD(P)HX dehydratase</fullName>
        </alternativeName>
    </domain>
    <domain>
        <recommendedName>
            <fullName evidence="19">NAD(P)H-hydrate epimerase</fullName>
            <ecNumber evidence="19">5.1.99.6</ecNumber>
        </recommendedName>
    </domain>
</protein>
<dbReference type="NCBIfam" id="TIGR00196">
    <property type="entry name" value="yjeF_cterm"/>
    <property type="match status" value="1"/>
</dbReference>
<feature type="binding site" evidence="17">
    <location>
        <position position="429"/>
    </location>
    <ligand>
        <name>AMP</name>
        <dbReference type="ChEBI" id="CHEBI:456215"/>
    </ligand>
</feature>
<comment type="catalytic activity">
    <reaction evidence="15 17 19">
        <text>(6S)-NADHX + ADP = AMP + phosphate + NADH + H(+)</text>
        <dbReference type="Rhea" id="RHEA:32223"/>
        <dbReference type="ChEBI" id="CHEBI:15378"/>
        <dbReference type="ChEBI" id="CHEBI:43474"/>
        <dbReference type="ChEBI" id="CHEBI:57945"/>
        <dbReference type="ChEBI" id="CHEBI:64074"/>
        <dbReference type="ChEBI" id="CHEBI:456215"/>
        <dbReference type="ChEBI" id="CHEBI:456216"/>
        <dbReference type="EC" id="4.2.1.136"/>
    </reaction>
</comment>
<evidence type="ECO:0000256" key="5">
    <source>
        <dbReference type="ARBA" id="ARBA00022723"/>
    </source>
</evidence>
<comment type="function">
    <text evidence="14 19">Bifunctional enzyme that catalyzes the epimerization of the S- and R-forms of NAD(P)HX and the dehydration of the S-form of NAD(P)HX at the expense of ADP, which is converted to AMP. This allows the repair of both epimers of NAD(P)HX, a damaged form of NAD(P)H that is a result of enzymatic or heat-dependent hydration.</text>
</comment>
<dbReference type="SUPFAM" id="SSF53613">
    <property type="entry name" value="Ribokinase-like"/>
    <property type="match status" value="1"/>
</dbReference>
<dbReference type="HAMAP" id="MF_01965">
    <property type="entry name" value="NADHX_dehydratase"/>
    <property type="match status" value="1"/>
</dbReference>
<feature type="domain" description="YjeF N-terminal" evidence="21">
    <location>
        <begin position="10"/>
        <end position="213"/>
    </location>
</feature>
<feature type="binding site" evidence="18">
    <location>
        <position position="157"/>
    </location>
    <ligand>
        <name>(6S)-NADPHX</name>
        <dbReference type="ChEBI" id="CHEBI:64076"/>
    </ligand>
</feature>
<keyword evidence="5 18" id="KW-0479">Metal-binding</keyword>
<dbReference type="InterPro" id="IPR004443">
    <property type="entry name" value="YjeF_N_dom"/>
</dbReference>
<evidence type="ECO:0000256" key="13">
    <source>
        <dbReference type="ARBA" id="ARBA00023268"/>
    </source>
</evidence>
<dbReference type="Pfam" id="PF01256">
    <property type="entry name" value="Carb_kinase"/>
    <property type="match status" value="1"/>
</dbReference>
<comment type="similarity">
    <text evidence="17">Belongs to the NnrD/CARKD family.</text>
</comment>
<evidence type="ECO:0000256" key="16">
    <source>
        <dbReference type="ARBA" id="ARBA00049209"/>
    </source>
</evidence>
<feature type="binding site" evidence="17">
    <location>
        <begin position="400"/>
        <end position="404"/>
    </location>
    <ligand>
        <name>AMP</name>
        <dbReference type="ChEBI" id="CHEBI:456215"/>
    </ligand>
</feature>
<reference evidence="22 23" key="1">
    <citation type="submission" date="2024-09" db="EMBL/GenBank/DDBJ databases">
        <authorList>
            <person name="Sun Q."/>
            <person name="Mori K."/>
        </authorList>
    </citation>
    <scope>NUCLEOTIDE SEQUENCE [LARGE SCALE GENOMIC DNA]</scope>
    <source>
        <strain evidence="22 23">CCM 7650</strain>
    </source>
</reference>
<evidence type="ECO:0000256" key="19">
    <source>
        <dbReference type="PIRNR" id="PIRNR017184"/>
    </source>
</evidence>
<comment type="function">
    <text evidence="17">Catalyzes the dehydration of the S-form of NAD(P)HX at the expense of ADP, which is converted to AMP. Together with NAD(P)HX epimerase, which catalyzes the epimerization of the S- and R-forms, the enzyme allows the repair of both epimers of NAD(P)HX, a damaged form of NAD(P)H that is a result of enzymatic or heat-dependent hydration.</text>
</comment>
<feature type="binding site" evidence="18">
    <location>
        <position position="139"/>
    </location>
    <ligand>
        <name>(6S)-NADPHX</name>
        <dbReference type="ChEBI" id="CHEBI:64076"/>
    </ligand>
</feature>
<dbReference type="InterPro" id="IPR036652">
    <property type="entry name" value="YjeF_N_dom_sf"/>
</dbReference>
<dbReference type="PROSITE" id="PS51383">
    <property type="entry name" value="YJEF_C_3"/>
    <property type="match status" value="1"/>
</dbReference>
<organism evidence="22 23">
    <name type="scientific">Fontibacter flavus</name>
    <dbReference type="NCBI Taxonomy" id="654838"/>
    <lineage>
        <taxon>Bacteria</taxon>
        <taxon>Pseudomonadati</taxon>
        <taxon>Bacteroidota</taxon>
        <taxon>Cytophagia</taxon>
        <taxon>Cytophagales</taxon>
        <taxon>Cyclobacteriaceae</taxon>
        <taxon>Fontibacter</taxon>
    </lineage>
</organism>
<comment type="similarity">
    <text evidence="18">Belongs to the NnrE/AIBP family.</text>
</comment>
<proteinExistence type="inferred from homology"/>
<feature type="binding site" evidence="17">
    <location>
        <position position="258"/>
    </location>
    <ligand>
        <name>(6S)-NADPHX</name>
        <dbReference type="ChEBI" id="CHEBI:64076"/>
    </ligand>
</feature>
<evidence type="ECO:0000256" key="6">
    <source>
        <dbReference type="ARBA" id="ARBA00022741"/>
    </source>
</evidence>
<comment type="function">
    <text evidence="18">Catalyzes the epimerization of the S- and R-forms of NAD(P)HX, a damaged form of NAD(P)H that is a result of enzymatic or heat-dependent hydration. This is a prerequisite for the S-specific NAD(P)H-hydrate dehydratase to allow the repair of both epimers of NAD(P)HX.</text>
</comment>
<dbReference type="EMBL" id="JBHLWI010000049">
    <property type="protein sequence ID" value="MFC0264343.1"/>
    <property type="molecule type" value="Genomic_DNA"/>
</dbReference>
<evidence type="ECO:0000256" key="7">
    <source>
        <dbReference type="ARBA" id="ARBA00022840"/>
    </source>
</evidence>
<evidence type="ECO:0000256" key="14">
    <source>
        <dbReference type="ARBA" id="ARBA00025153"/>
    </source>
</evidence>
<dbReference type="Gene3D" id="3.40.50.10260">
    <property type="entry name" value="YjeF N-terminal domain"/>
    <property type="match status" value="1"/>
</dbReference>
<dbReference type="Gene3D" id="3.40.1190.20">
    <property type="match status" value="1"/>
</dbReference>
<sequence length="491" mass="53851">MLSIIPGNKISSLDSTYIKEEGISSWDLMERAASAFCNLLFEKLLMVPDDVFIFSGPGNNGGDGLAIARLLSLRGKKVSLIVFEQNQNCSKDYQINFEKLPSQVQVFRWDEFGFAFNDHDLIIDGIFGVGINRPVEGKYREVIEKLNEAKGIKIAIDIPSGIPSDSLLIGIAFKADYTFTFQFPKLALLFPEHAEYSGVIEVADIGIPDHFLEQFGENRYFLTGDDLKSLHLTFNRFSHKGDYGKVLLIGGSKGKVGAVLLASKAALRTGSGLVFALVPEDERLILQIGAPEVILANQDEIKGLQIFDALGVGPGWGQEIDISFYESLLKRYHKPLVIDADGLNLLSAHPRLIELVPNGSILTPHIKEFERMTGKVDHHLDRLQKARDFSEKHNVYLVLKGQFTSITCPDGRQFFNSSGNQYMATAGSGDVLTGMVTSFLGQGYPPLNAALCAVYHHGLAGELASETRLRGTIAGDIIESIPASFLKLGIA</sequence>
<dbReference type="NCBIfam" id="TIGR00197">
    <property type="entry name" value="yjeF_nterm"/>
    <property type="match status" value="1"/>
</dbReference>
<comment type="similarity">
    <text evidence="4 19">In the C-terminal section; belongs to the NnrD/CARKD family.</text>
</comment>
<dbReference type="CDD" id="cd01171">
    <property type="entry name" value="YXKO-related"/>
    <property type="match status" value="1"/>
</dbReference>
<dbReference type="InterPro" id="IPR017953">
    <property type="entry name" value="Carbohydrate_kinase_pred_CS"/>
</dbReference>
<keyword evidence="10 17" id="KW-0520">NAD</keyword>
<feature type="binding site" evidence="18">
    <location>
        <position position="124"/>
    </location>
    <ligand>
        <name>K(+)</name>
        <dbReference type="ChEBI" id="CHEBI:29103"/>
    </ligand>
</feature>
<dbReference type="SUPFAM" id="SSF64153">
    <property type="entry name" value="YjeF N-terminal domain-like"/>
    <property type="match status" value="1"/>
</dbReference>
<evidence type="ECO:0000256" key="15">
    <source>
        <dbReference type="ARBA" id="ARBA00048238"/>
    </source>
</evidence>
<feature type="binding site" evidence="17">
    <location>
        <position position="315"/>
    </location>
    <ligand>
        <name>(6S)-NADPHX</name>
        <dbReference type="ChEBI" id="CHEBI:64076"/>
    </ligand>
</feature>
<dbReference type="RefSeq" id="WP_382388880.1">
    <property type="nucleotide sequence ID" value="NZ_JBHLWI010000049.1"/>
</dbReference>
<comment type="cofactor">
    <cofactor evidence="17">
        <name>Mg(2+)</name>
        <dbReference type="ChEBI" id="CHEBI:18420"/>
    </cofactor>
</comment>